<feature type="region of interest" description="Disordered" evidence="1">
    <location>
        <begin position="202"/>
        <end position="221"/>
    </location>
</feature>
<organism evidence="2 3">
    <name type="scientific">Ectopseudomonas mendocina S5.2</name>
    <dbReference type="NCBI Taxonomy" id="1225174"/>
    <lineage>
        <taxon>Bacteria</taxon>
        <taxon>Pseudomonadati</taxon>
        <taxon>Pseudomonadota</taxon>
        <taxon>Gammaproteobacteria</taxon>
        <taxon>Pseudomonadales</taxon>
        <taxon>Pseudomonadaceae</taxon>
        <taxon>Ectopseudomonas</taxon>
    </lineage>
</organism>
<reference evidence="2 3" key="1">
    <citation type="submission" date="2015-11" db="EMBL/GenBank/DDBJ databases">
        <authorList>
            <person name="Chong T.M."/>
            <person name="Chan K.G."/>
            <person name="Dessaux Y."/>
        </authorList>
    </citation>
    <scope>NUCLEOTIDE SEQUENCE [LARGE SCALE GENOMIC DNA]</scope>
    <source>
        <strain evidence="2 3">S5.2</strain>
        <plasmid evidence="3">Plasmid</plasmid>
    </source>
</reference>
<accession>A0ABN4J1Q5</accession>
<dbReference type="GeneID" id="57609183"/>
<evidence type="ECO:0000313" key="3">
    <source>
        <dbReference type="Proteomes" id="UP000028530"/>
    </source>
</evidence>
<gene>
    <name evidence="2" type="ORF">DW68_025235</name>
</gene>
<geneLocation type="plasmid" evidence="3"/>
<dbReference type="Proteomes" id="UP000028530">
    <property type="component" value="Plasmid pPME5"/>
</dbReference>
<dbReference type="EMBL" id="CP013125">
    <property type="protein sequence ID" value="ALN21986.1"/>
    <property type="molecule type" value="Genomic_DNA"/>
</dbReference>
<keyword evidence="3" id="KW-1185">Reference proteome</keyword>
<protein>
    <submittedName>
        <fullName evidence="2">Uncharacterized protein</fullName>
    </submittedName>
</protein>
<name>A0ABN4J1Q5_ECTME</name>
<dbReference type="RefSeq" id="WP_017362176.1">
    <property type="nucleotide sequence ID" value="NZ_CP013125.1"/>
</dbReference>
<keyword evidence="2" id="KW-0614">Plasmid</keyword>
<evidence type="ECO:0000256" key="1">
    <source>
        <dbReference type="SAM" id="MobiDB-lite"/>
    </source>
</evidence>
<sequence length="221" mass="24804">MYTFHWLIMTNKSLVLKHLTAANDYLADPVPLRGSDIDRFTKQHGLHLSETGFILGINTAGLYTKKNSEKRLPSSLSILLRIFSAFPAYMPKLAPPTAEELVDKIISIDPTFKKSHLGPLMGLETNSTFRLFNDGPDKASLTVRHLMFIIDAIVTDYPHEWPVIREIIETEAASRLVTPPSTVWARGGWTKYIRAERTVSAASSQSTAKPLKRRSVEPKTE</sequence>
<evidence type="ECO:0000313" key="2">
    <source>
        <dbReference type="EMBL" id="ALN21986.1"/>
    </source>
</evidence>
<proteinExistence type="predicted"/>